<reference evidence="3" key="1">
    <citation type="journal article" date="2019" name="Int. J. Syst. Evol. Microbiol.">
        <title>The Global Catalogue of Microorganisms (GCM) 10K type strain sequencing project: providing services to taxonomists for standard genome sequencing and annotation.</title>
        <authorList>
            <consortium name="The Broad Institute Genomics Platform"/>
            <consortium name="The Broad Institute Genome Sequencing Center for Infectious Disease"/>
            <person name="Wu L."/>
            <person name="Ma J."/>
        </authorList>
    </citation>
    <scope>NUCLEOTIDE SEQUENCE [LARGE SCALE GENOMIC DNA]</scope>
    <source>
        <strain evidence="3">TISTR 2466</strain>
    </source>
</reference>
<evidence type="ECO:0000259" key="1">
    <source>
        <dbReference type="Pfam" id="PF21747"/>
    </source>
</evidence>
<dbReference type="Pfam" id="PF21747">
    <property type="entry name" value="YpoC"/>
    <property type="match status" value="1"/>
</dbReference>
<dbReference type="RefSeq" id="WP_253061051.1">
    <property type="nucleotide sequence ID" value="NZ_JAMXWM010000007.1"/>
</dbReference>
<dbReference type="Proteomes" id="UP001597399">
    <property type="component" value="Unassembled WGS sequence"/>
</dbReference>
<keyword evidence="3" id="KW-1185">Reference proteome</keyword>
<sequence length="176" mass="21495">MEKSLQKLEIPESFRQAPFYKDRQVIEAALISEEAVFQLPFLYDLCYHANPHTLSFWPWSKKENYFHEYWMKQRESIRELFHKREQKKAEFPMLLSVSVFIDQLFWSTGRPVDSLTDQRLLQGIQLLPFAPLNIEERLVYLLRQPDRFLSYIQLDELEQEFTKRHSAYQKRRQKKY</sequence>
<evidence type="ECO:0000313" key="3">
    <source>
        <dbReference type="Proteomes" id="UP001597399"/>
    </source>
</evidence>
<evidence type="ECO:0000313" key="2">
    <source>
        <dbReference type="EMBL" id="MFD2695267.1"/>
    </source>
</evidence>
<proteinExistence type="predicted"/>
<comment type="caution">
    <text evidence="2">The sequence shown here is derived from an EMBL/GenBank/DDBJ whole genome shotgun (WGS) entry which is preliminary data.</text>
</comment>
<dbReference type="EMBL" id="JBHUMQ010000039">
    <property type="protein sequence ID" value="MFD2695267.1"/>
    <property type="molecule type" value="Genomic_DNA"/>
</dbReference>
<gene>
    <name evidence="2" type="ORF">ACFSUE_16800</name>
</gene>
<protein>
    <submittedName>
        <fullName evidence="2">YpoC family protein</fullName>
    </submittedName>
</protein>
<organism evidence="2 3">
    <name type="scientific">Sporolactobacillus shoreicorticis</name>
    <dbReference type="NCBI Taxonomy" id="1923877"/>
    <lineage>
        <taxon>Bacteria</taxon>
        <taxon>Bacillati</taxon>
        <taxon>Bacillota</taxon>
        <taxon>Bacilli</taxon>
        <taxon>Bacillales</taxon>
        <taxon>Sporolactobacillaceae</taxon>
        <taxon>Sporolactobacillus</taxon>
    </lineage>
</organism>
<accession>A0ABW5S7Y2</accession>
<feature type="domain" description="YpoC-like" evidence="1">
    <location>
        <begin position="65"/>
        <end position="170"/>
    </location>
</feature>
<name>A0ABW5S7Y2_9BACL</name>
<dbReference type="InterPro" id="IPR048427">
    <property type="entry name" value="YpoC"/>
</dbReference>